<dbReference type="PANTHER" id="PTHR43133:SF46">
    <property type="entry name" value="RNA POLYMERASE SIGMA-70 FACTOR ECF SUBFAMILY"/>
    <property type="match status" value="1"/>
</dbReference>
<proteinExistence type="inferred from homology"/>
<keyword evidence="3" id="KW-0731">Sigma factor</keyword>
<dbReference type="PANTHER" id="PTHR43133">
    <property type="entry name" value="RNA POLYMERASE ECF-TYPE SIGMA FACTO"/>
    <property type="match status" value="1"/>
</dbReference>
<dbReference type="STRING" id="1150600.ADIARSV_1318"/>
<name>R9H2R1_9SPHI</name>
<dbReference type="GO" id="GO:0016987">
    <property type="term" value="F:sigma factor activity"/>
    <property type="evidence" value="ECO:0007669"/>
    <property type="project" value="UniProtKB-KW"/>
</dbReference>
<dbReference type="InterPro" id="IPR014327">
    <property type="entry name" value="RNA_pol_sigma70_bacteroid"/>
</dbReference>
<keyword evidence="8" id="KW-1185">Reference proteome</keyword>
<dbReference type="InterPro" id="IPR007627">
    <property type="entry name" value="RNA_pol_sigma70_r2"/>
</dbReference>
<dbReference type="InterPro" id="IPR039425">
    <property type="entry name" value="RNA_pol_sigma-70-like"/>
</dbReference>
<reference evidence="7 8" key="1">
    <citation type="journal article" date="2013" name="Genome Announc.">
        <title>Draft Genome Sequence of Arcticibacter svalbardensis Strain MN12-7T, a Member of the Family Sphingobacteriaceae Isolated from an Arctic Soil Sample.</title>
        <authorList>
            <person name="Shivaji S."/>
            <person name="Ara S."/>
            <person name="Prasad S."/>
            <person name="Manasa B.P."/>
            <person name="Begum Z."/>
            <person name="Singh A."/>
            <person name="Kumar Pinnaka A."/>
        </authorList>
    </citation>
    <scope>NUCLEOTIDE SEQUENCE [LARGE SCALE GENOMIC DNA]</scope>
    <source>
        <strain evidence="7 8">MN12-7</strain>
    </source>
</reference>
<dbReference type="NCBIfam" id="TIGR02985">
    <property type="entry name" value="Sig70_bacteroi1"/>
    <property type="match status" value="1"/>
</dbReference>
<accession>R9H2R1</accession>
<dbReference type="InterPro" id="IPR036388">
    <property type="entry name" value="WH-like_DNA-bd_sf"/>
</dbReference>
<evidence type="ECO:0000259" key="5">
    <source>
        <dbReference type="Pfam" id="PF04542"/>
    </source>
</evidence>
<evidence type="ECO:0000256" key="4">
    <source>
        <dbReference type="ARBA" id="ARBA00023163"/>
    </source>
</evidence>
<evidence type="ECO:0000313" key="7">
    <source>
        <dbReference type="EMBL" id="EOR95499.1"/>
    </source>
</evidence>
<evidence type="ECO:0000256" key="2">
    <source>
        <dbReference type="ARBA" id="ARBA00023015"/>
    </source>
</evidence>
<dbReference type="InterPro" id="IPR014284">
    <property type="entry name" value="RNA_pol_sigma-70_dom"/>
</dbReference>
<evidence type="ECO:0000256" key="3">
    <source>
        <dbReference type="ARBA" id="ARBA00023082"/>
    </source>
</evidence>
<comment type="caution">
    <text evidence="7">The sequence shown here is derived from an EMBL/GenBank/DDBJ whole genome shotgun (WGS) entry which is preliminary data.</text>
</comment>
<dbReference type="SUPFAM" id="SSF88946">
    <property type="entry name" value="Sigma2 domain of RNA polymerase sigma factors"/>
    <property type="match status" value="1"/>
</dbReference>
<dbReference type="Gene3D" id="1.10.10.10">
    <property type="entry name" value="Winged helix-like DNA-binding domain superfamily/Winged helix DNA-binding domain"/>
    <property type="match status" value="1"/>
</dbReference>
<dbReference type="EMBL" id="AQPN01000049">
    <property type="protein sequence ID" value="EOR95499.1"/>
    <property type="molecule type" value="Genomic_DNA"/>
</dbReference>
<dbReference type="Gene3D" id="1.10.1740.10">
    <property type="match status" value="1"/>
</dbReference>
<dbReference type="RefSeq" id="WP_016194559.1">
    <property type="nucleotide sequence ID" value="NZ_AQPN01000049.1"/>
</dbReference>
<dbReference type="InterPro" id="IPR013249">
    <property type="entry name" value="RNA_pol_sigma70_r4_t2"/>
</dbReference>
<dbReference type="NCBIfam" id="TIGR02937">
    <property type="entry name" value="sigma70-ECF"/>
    <property type="match status" value="1"/>
</dbReference>
<keyword evidence="2" id="KW-0805">Transcription regulation</keyword>
<dbReference type="Pfam" id="PF08281">
    <property type="entry name" value="Sigma70_r4_2"/>
    <property type="match status" value="1"/>
</dbReference>
<feature type="domain" description="RNA polymerase sigma factor 70 region 4 type 2" evidence="6">
    <location>
        <begin position="125"/>
        <end position="175"/>
    </location>
</feature>
<dbReference type="SUPFAM" id="SSF88659">
    <property type="entry name" value="Sigma3 and sigma4 domains of RNA polymerase sigma factors"/>
    <property type="match status" value="1"/>
</dbReference>
<dbReference type="Pfam" id="PF04542">
    <property type="entry name" value="Sigma70_r2"/>
    <property type="match status" value="1"/>
</dbReference>
<dbReference type="InterPro" id="IPR013325">
    <property type="entry name" value="RNA_pol_sigma_r2"/>
</dbReference>
<gene>
    <name evidence="7" type="ORF">ADIARSV_1318</name>
</gene>
<protein>
    <submittedName>
        <fullName evidence="7">Putative RNA polymerase ECF-type sigma factor</fullName>
    </submittedName>
</protein>
<dbReference type="GO" id="GO:0006352">
    <property type="term" value="P:DNA-templated transcription initiation"/>
    <property type="evidence" value="ECO:0007669"/>
    <property type="project" value="InterPro"/>
</dbReference>
<sequence>MSSYNTINEIDLLNLLRLGDNRAFTEVFNRYWDKMYIHALRMLEDEDEAKDLVQDIFASLWTKCNELQLHTNLAGYLYVATRNKVLNYIRQKKTRAGFEDALALYIDQNQYSVIDKICEKELASALESEITHLPEKMRKVFELSRYIHLSHKEIGLQLNITDHTVKKQIGNALKILRIKMKLEGTITIIFLTGYLFK</sequence>
<comment type="similarity">
    <text evidence="1">Belongs to the sigma-70 factor family. ECF subfamily.</text>
</comment>
<evidence type="ECO:0000256" key="1">
    <source>
        <dbReference type="ARBA" id="ARBA00010641"/>
    </source>
</evidence>
<dbReference type="OrthoDB" id="659569at2"/>
<dbReference type="eggNOG" id="COG1595">
    <property type="taxonomic scope" value="Bacteria"/>
</dbReference>
<dbReference type="Proteomes" id="UP000014174">
    <property type="component" value="Unassembled WGS sequence"/>
</dbReference>
<organism evidence="7 8">
    <name type="scientific">Arcticibacter svalbardensis MN12-7</name>
    <dbReference type="NCBI Taxonomy" id="1150600"/>
    <lineage>
        <taxon>Bacteria</taxon>
        <taxon>Pseudomonadati</taxon>
        <taxon>Bacteroidota</taxon>
        <taxon>Sphingobacteriia</taxon>
        <taxon>Sphingobacteriales</taxon>
        <taxon>Sphingobacteriaceae</taxon>
        <taxon>Arcticibacter</taxon>
    </lineage>
</organism>
<keyword evidence="4" id="KW-0804">Transcription</keyword>
<dbReference type="AlphaFoldDB" id="R9H2R1"/>
<evidence type="ECO:0000259" key="6">
    <source>
        <dbReference type="Pfam" id="PF08281"/>
    </source>
</evidence>
<feature type="domain" description="RNA polymerase sigma-70 region 2" evidence="5">
    <location>
        <begin position="28"/>
        <end position="93"/>
    </location>
</feature>
<dbReference type="InterPro" id="IPR013324">
    <property type="entry name" value="RNA_pol_sigma_r3/r4-like"/>
</dbReference>
<evidence type="ECO:0000313" key="8">
    <source>
        <dbReference type="Proteomes" id="UP000014174"/>
    </source>
</evidence>
<dbReference type="GO" id="GO:0003677">
    <property type="term" value="F:DNA binding"/>
    <property type="evidence" value="ECO:0007669"/>
    <property type="project" value="InterPro"/>
</dbReference>